<dbReference type="OrthoDB" id="9812260at2"/>
<dbReference type="NCBIfam" id="TIGR00254">
    <property type="entry name" value="GGDEF"/>
    <property type="match status" value="1"/>
</dbReference>
<dbReference type="CDD" id="cd01949">
    <property type="entry name" value="GGDEF"/>
    <property type="match status" value="1"/>
</dbReference>
<dbReference type="InterPro" id="IPR050469">
    <property type="entry name" value="Diguanylate_Cyclase"/>
</dbReference>
<evidence type="ECO:0000259" key="4">
    <source>
        <dbReference type="PROSITE" id="PS50887"/>
    </source>
</evidence>
<organism evidence="5 6">
    <name type="scientific">Devosia insulae DS-56</name>
    <dbReference type="NCBI Taxonomy" id="1116389"/>
    <lineage>
        <taxon>Bacteria</taxon>
        <taxon>Pseudomonadati</taxon>
        <taxon>Pseudomonadota</taxon>
        <taxon>Alphaproteobacteria</taxon>
        <taxon>Hyphomicrobiales</taxon>
        <taxon>Devosiaceae</taxon>
        <taxon>Devosia</taxon>
    </lineage>
</organism>
<dbReference type="Gene3D" id="3.30.70.270">
    <property type="match status" value="1"/>
</dbReference>
<dbReference type="Proteomes" id="UP000095463">
    <property type="component" value="Unassembled WGS sequence"/>
</dbReference>
<keyword evidence="6" id="KW-1185">Reference proteome</keyword>
<accession>A0A1E5XKB0</accession>
<reference evidence="5 6" key="1">
    <citation type="journal article" date="2015" name="Genome Announc.">
        <title>Genome Assemblies of Three Soil-Associated Devosia species: D. insulae, D. limi, and D. soli.</title>
        <authorList>
            <person name="Hassan Y.I."/>
            <person name="Lepp D."/>
            <person name="Zhou T."/>
        </authorList>
    </citation>
    <scope>NUCLEOTIDE SEQUENCE [LARGE SCALE GENOMIC DNA]</scope>
    <source>
        <strain evidence="5 6">DS-56</strain>
    </source>
</reference>
<evidence type="ECO:0000313" key="5">
    <source>
        <dbReference type="EMBL" id="OEO28944.1"/>
    </source>
</evidence>
<feature type="transmembrane region" description="Helical" evidence="3">
    <location>
        <begin position="52"/>
        <end position="72"/>
    </location>
</feature>
<feature type="transmembrane region" description="Helical" evidence="3">
    <location>
        <begin position="25"/>
        <end position="45"/>
    </location>
</feature>
<dbReference type="PANTHER" id="PTHR45138">
    <property type="entry name" value="REGULATORY COMPONENTS OF SENSORY TRANSDUCTION SYSTEM"/>
    <property type="match status" value="1"/>
</dbReference>
<dbReference type="GO" id="GO:0052621">
    <property type="term" value="F:diguanylate cyclase activity"/>
    <property type="evidence" value="ECO:0007669"/>
    <property type="project" value="UniProtKB-EC"/>
</dbReference>
<proteinExistence type="predicted"/>
<dbReference type="SUPFAM" id="SSF55073">
    <property type="entry name" value="Nucleotide cyclase"/>
    <property type="match status" value="1"/>
</dbReference>
<dbReference type="PANTHER" id="PTHR45138:SF9">
    <property type="entry name" value="DIGUANYLATE CYCLASE DGCM-RELATED"/>
    <property type="match status" value="1"/>
</dbReference>
<feature type="transmembrane region" description="Helical" evidence="3">
    <location>
        <begin position="169"/>
        <end position="193"/>
    </location>
</feature>
<protein>
    <recommendedName>
        <fullName evidence="1">diguanylate cyclase</fullName>
        <ecNumber evidence="1">2.7.7.65</ecNumber>
    </recommendedName>
</protein>
<name>A0A1E5XKB0_9HYPH</name>
<feature type="transmembrane region" description="Helical" evidence="3">
    <location>
        <begin position="205"/>
        <end position="224"/>
    </location>
</feature>
<dbReference type="Pfam" id="PF00990">
    <property type="entry name" value="GGDEF"/>
    <property type="match status" value="1"/>
</dbReference>
<dbReference type="EMBL" id="LAJE02000344">
    <property type="protein sequence ID" value="OEO28944.1"/>
    <property type="molecule type" value="Genomic_DNA"/>
</dbReference>
<keyword evidence="3" id="KW-0812">Transmembrane</keyword>
<feature type="transmembrane region" description="Helical" evidence="3">
    <location>
        <begin position="137"/>
        <end position="157"/>
    </location>
</feature>
<dbReference type="InterPro" id="IPR029787">
    <property type="entry name" value="Nucleotide_cyclase"/>
</dbReference>
<comment type="catalytic activity">
    <reaction evidence="2">
        <text>2 GTP = 3',3'-c-di-GMP + 2 diphosphate</text>
        <dbReference type="Rhea" id="RHEA:24898"/>
        <dbReference type="ChEBI" id="CHEBI:33019"/>
        <dbReference type="ChEBI" id="CHEBI:37565"/>
        <dbReference type="ChEBI" id="CHEBI:58805"/>
        <dbReference type="EC" id="2.7.7.65"/>
    </reaction>
</comment>
<keyword evidence="3" id="KW-1133">Transmembrane helix</keyword>
<evidence type="ECO:0000256" key="1">
    <source>
        <dbReference type="ARBA" id="ARBA00012528"/>
    </source>
</evidence>
<sequence length="398" mass="42000">MPPLRYDALTPASDPIPPVLDQTSLLIAIGFSATALMLTLVITWLGARADRYLLSWGLGLGFVAPGSMLYGWFEAYDPAVQCIAFALLLAGFAFIYIGCTQFSSGRTPWRSALVAWGLACAMMSALFAVGLSGVGTIVMNIAASGFFLAAGREHWLARTNTPLAMLAKSALYGSTAVTFALCAVVLFAGGQWVLTERPHNWAEDLNSIALLASLAAAGAVTMALHQFRITEAHRHLAMTDALTGLLNRRALFSLAGDAPVAPATAVIMLDLDDFKAINDRFGHAIGDEVLVRFAAILSRALGPKDVAARLGGEEFCLLVHATSAAAVHALADGIRLEFAGTDPLPGDFGPPTVSAGIAIASPRPETFDALLRAADELLYRAKDAGRNRVHGPELRLAA</sequence>
<evidence type="ECO:0000256" key="2">
    <source>
        <dbReference type="ARBA" id="ARBA00034247"/>
    </source>
</evidence>
<feature type="transmembrane region" description="Helical" evidence="3">
    <location>
        <begin position="78"/>
        <end position="99"/>
    </location>
</feature>
<dbReference type="SMART" id="SM00267">
    <property type="entry name" value="GGDEF"/>
    <property type="match status" value="1"/>
</dbReference>
<dbReference type="InterPro" id="IPR043128">
    <property type="entry name" value="Rev_trsase/Diguanyl_cyclase"/>
</dbReference>
<keyword evidence="3" id="KW-0472">Membrane</keyword>
<dbReference type="AlphaFoldDB" id="A0A1E5XKB0"/>
<gene>
    <name evidence="5" type="ORF">VW23_027820</name>
</gene>
<feature type="transmembrane region" description="Helical" evidence="3">
    <location>
        <begin position="111"/>
        <end position="131"/>
    </location>
</feature>
<evidence type="ECO:0000256" key="3">
    <source>
        <dbReference type="SAM" id="Phobius"/>
    </source>
</evidence>
<evidence type="ECO:0000313" key="6">
    <source>
        <dbReference type="Proteomes" id="UP000095463"/>
    </source>
</evidence>
<comment type="caution">
    <text evidence="5">The sequence shown here is derived from an EMBL/GenBank/DDBJ whole genome shotgun (WGS) entry which is preliminary data.</text>
</comment>
<dbReference type="InterPro" id="IPR000160">
    <property type="entry name" value="GGDEF_dom"/>
</dbReference>
<dbReference type="EC" id="2.7.7.65" evidence="1"/>
<feature type="domain" description="GGDEF" evidence="4">
    <location>
        <begin position="262"/>
        <end position="394"/>
    </location>
</feature>
<dbReference type="PROSITE" id="PS50887">
    <property type="entry name" value="GGDEF"/>
    <property type="match status" value="1"/>
</dbReference>